<keyword evidence="8" id="KW-1185">Reference proteome</keyword>
<dbReference type="EnsemblMetazoa" id="RPRC009239-RA">
    <property type="protein sequence ID" value="RPRC009239-PA"/>
    <property type="gene ID" value="RPRC009239"/>
</dbReference>
<keyword evidence="1" id="KW-0479">Metal-binding</keyword>
<dbReference type="RefSeq" id="XP_073973382.1">
    <property type="nucleotide sequence ID" value="XM_074117281.1"/>
</dbReference>
<dbReference type="PANTHER" id="PTHR24379">
    <property type="entry name" value="KRAB AND ZINC FINGER DOMAIN-CONTAINING"/>
    <property type="match status" value="1"/>
</dbReference>
<organism evidence="7 8">
    <name type="scientific">Rhodnius prolixus</name>
    <name type="common">Triatomid bug</name>
    <dbReference type="NCBI Taxonomy" id="13249"/>
    <lineage>
        <taxon>Eukaryota</taxon>
        <taxon>Metazoa</taxon>
        <taxon>Ecdysozoa</taxon>
        <taxon>Arthropoda</taxon>
        <taxon>Hexapoda</taxon>
        <taxon>Insecta</taxon>
        <taxon>Pterygota</taxon>
        <taxon>Neoptera</taxon>
        <taxon>Paraneoptera</taxon>
        <taxon>Hemiptera</taxon>
        <taxon>Heteroptera</taxon>
        <taxon>Panheteroptera</taxon>
        <taxon>Cimicomorpha</taxon>
        <taxon>Reduviidae</taxon>
        <taxon>Triatominae</taxon>
        <taxon>Rhodnius</taxon>
    </lineage>
</organism>
<dbReference type="InterPro" id="IPR036236">
    <property type="entry name" value="Znf_C2H2_sf"/>
</dbReference>
<dbReference type="VEuPathDB" id="VectorBase:RPRC009239"/>
<evidence type="ECO:0000256" key="1">
    <source>
        <dbReference type="ARBA" id="ARBA00022723"/>
    </source>
</evidence>
<dbReference type="GeneID" id="141448721"/>
<evidence type="ECO:0000259" key="6">
    <source>
        <dbReference type="PROSITE" id="PS50157"/>
    </source>
</evidence>
<evidence type="ECO:0000256" key="3">
    <source>
        <dbReference type="ARBA" id="ARBA00022771"/>
    </source>
</evidence>
<dbReference type="HOGENOM" id="CLU_740372_0_0_1"/>
<dbReference type="GO" id="GO:0008270">
    <property type="term" value="F:zinc ion binding"/>
    <property type="evidence" value="ECO:0007669"/>
    <property type="project" value="UniProtKB-KW"/>
</dbReference>
<dbReference type="PROSITE" id="PS00028">
    <property type="entry name" value="ZINC_FINGER_C2H2_1"/>
    <property type="match status" value="4"/>
</dbReference>
<dbReference type="EMBL" id="ACPB03021330">
    <property type="status" value="NOT_ANNOTATED_CDS"/>
    <property type="molecule type" value="Genomic_DNA"/>
</dbReference>
<dbReference type="PANTHER" id="PTHR24379:SF117">
    <property type="entry name" value="ZINC FINGER PROTEIN WECKLE"/>
    <property type="match status" value="1"/>
</dbReference>
<dbReference type="STRING" id="13249.T1HYW9"/>
<evidence type="ECO:0000313" key="8">
    <source>
        <dbReference type="Proteomes" id="UP000015103"/>
    </source>
</evidence>
<accession>T1HYW9</accession>
<dbReference type="InterPro" id="IPR013087">
    <property type="entry name" value="Znf_C2H2_type"/>
</dbReference>
<keyword evidence="2" id="KW-0677">Repeat</keyword>
<sequence>MEVVLPCRLCGLKVFLDQEHKNLFHLREKENRCLFCAFLFATSRSLFHHIKSEHDDGIVYCFLCKQTLKNYELLLEHIDSHVELHVYGCIKCSWTCANKIKFLEHTCDKPASECIEIDSDNEPSPTQIQSSSSLSEKRDTEDVNKTKFDIQNISNKFRDKERVLFMASCLKNDGYYHCTLCPKKLKTSKAFSYHIYKHNNLLEYACKTCGKEFPTNSKLKVHSALHKMKNRHLCKVCGNLYKTKHSLALHVLKHRGGFTCAHCSVKFTTKFRVKSHVTIKTCCGKILRCRTLYEKHIKKSIHRFKCEYCDTSFDFDLKLKRHYALRHKDILGKHPCTNCAYVGLSLLALRRHVRRSCKKKPGRKRLLRQKKPSS</sequence>
<evidence type="ECO:0000313" key="7">
    <source>
        <dbReference type="EnsemblMetazoa" id="RPRC009239-PA"/>
    </source>
</evidence>
<proteinExistence type="predicted"/>
<dbReference type="SUPFAM" id="SSF57667">
    <property type="entry name" value="beta-beta-alpha zinc fingers"/>
    <property type="match status" value="1"/>
</dbReference>
<feature type="domain" description="C2H2-type" evidence="6">
    <location>
        <begin position="204"/>
        <end position="231"/>
    </location>
</feature>
<feature type="region of interest" description="Disordered" evidence="5">
    <location>
        <begin position="118"/>
        <end position="140"/>
    </location>
</feature>
<dbReference type="InParanoid" id="T1HYW9"/>
<protein>
    <recommendedName>
        <fullName evidence="6">C2H2-type domain-containing protein</fullName>
    </recommendedName>
</protein>
<reference evidence="7" key="1">
    <citation type="submission" date="2015-05" db="UniProtKB">
        <authorList>
            <consortium name="EnsemblMetazoa"/>
        </authorList>
    </citation>
    <scope>IDENTIFICATION</scope>
</reference>
<dbReference type="Pfam" id="PF00096">
    <property type="entry name" value="zf-C2H2"/>
    <property type="match status" value="1"/>
</dbReference>
<keyword evidence="4" id="KW-0862">Zinc</keyword>
<dbReference type="Gene3D" id="3.30.160.60">
    <property type="entry name" value="Classic Zinc Finger"/>
    <property type="match status" value="3"/>
</dbReference>
<evidence type="ECO:0000256" key="2">
    <source>
        <dbReference type="ARBA" id="ARBA00022737"/>
    </source>
</evidence>
<evidence type="ECO:0000256" key="4">
    <source>
        <dbReference type="ARBA" id="ARBA00022833"/>
    </source>
</evidence>
<dbReference type="AlphaFoldDB" id="T1HYW9"/>
<name>T1HYW9_RHOPR</name>
<keyword evidence="3" id="KW-0863">Zinc-finger</keyword>
<feature type="domain" description="C2H2-type" evidence="6">
    <location>
        <begin position="304"/>
        <end position="327"/>
    </location>
</feature>
<dbReference type="SMART" id="SM00355">
    <property type="entry name" value="ZnF_C2H2"/>
    <property type="match status" value="8"/>
</dbReference>
<dbReference type="Proteomes" id="UP000015103">
    <property type="component" value="Unassembled WGS sequence"/>
</dbReference>
<dbReference type="eggNOG" id="KOG1721">
    <property type="taxonomic scope" value="Eukaryota"/>
</dbReference>
<evidence type="ECO:0000256" key="5">
    <source>
        <dbReference type="SAM" id="MobiDB-lite"/>
    </source>
</evidence>
<dbReference type="PROSITE" id="PS50157">
    <property type="entry name" value="ZINC_FINGER_C2H2_2"/>
    <property type="match status" value="2"/>
</dbReference>